<gene>
    <name evidence="3" type="ORF">CSQ86_05665</name>
</gene>
<name>A0A2M9HKN4_9BIFI</name>
<dbReference type="AlphaFoldDB" id="A0A2M9HKN4"/>
<evidence type="ECO:0000256" key="1">
    <source>
        <dbReference type="SAM" id="MobiDB-lite"/>
    </source>
</evidence>
<evidence type="ECO:0000256" key="2">
    <source>
        <dbReference type="SAM" id="Phobius"/>
    </source>
</evidence>
<feature type="transmembrane region" description="Helical" evidence="2">
    <location>
        <begin position="64"/>
        <end position="84"/>
    </location>
</feature>
<keyword evidence="4" id="KW-1185">Reference proteome</keyword>
<evidence type="ECO:0000313" key="4">
    <source>
        <dbReference type="Proteomes" id="UP000229239"/>
    </source>
</evidence>
<proteinExistence type="predicted"/>
<dbReference type="RefSeq" id="WP_100494125.1">
    <property type="nucleotide sequence ID" value="NZ_PEBJ01000002.1"/>
</dbReference>
<feature type="region of interest" description="Disordered" evidence="1">
    <location>
        <begin position="1"/>
        <end position="31"/>
    </location>
</feature>
<comment type="caution">
    <text evidence="3">The sequence shown here is derived from an EMBL/GenBank/DDBJ whole genome shotgun (WGS) entry which is preliminary data.</text>
</comment>
<evidence type="ECO:0000313" key="3">
    <source>
        <dbReference type="EMBL" id="PJM77367.1"/>
    </source>
</evidence>
<keyword evidence="2" id="KW-0472">Membrane</keyword>
<protein>
    <submittedName>
        <fullName evidence="3">Uncharacterized protein</fullName>
    </submittedName>
</protein>
<dbReference type="EMBL" id="PEBJ01000002">
    <property type="protein sequence ID" value="PJM77367.1"/>
    <property type="molecule type" value="Genomic_DNA"/>
</dbReference>
<organism evidence="3 4">
    <name type="scientific">Bifidobacterium felsineum</name>
    <dbReference type="NCBI Taxonomy" id="2045440"/>
    <lineage>
        <taxon>Bacteria</taxon>
        <taxon>Bacillati</taxon>
        <taxon>Actinomycetota</taxon>
        <taxon>Actinomycetes</taxon>
        <taxon>Bifidobacteriales</taxon>
        <taxon>Bifidobacteriaceae</taxon>
        <taxon>Bifidobacterium</taxon>
    </lineage>
</organism>
<sequence>MTEINEIKDSGVPLDESDFAAPAAETEDPAEACPKSAHCPLKHHPGMCGKNGKCPVKNLSQKDVVAGAVTLVAMVALTAVTYYTQFALTKAAVKSALKETRLR</sequence>
<keyword evidence="2" id="KW-1133">Transmembrane helix</keyword>
<accession>A0A2M9HKN4</accession>
<reference evidence="4" key="1">
    <citation type="submission" date="2017-10" db="EMBL/GenBank/DDBJ databases">
        <title>Draft genome sequences of strains TRE 1, TRE 9, TRE H and TRI 7, isolated from tamarins, belonging to four potential novel Bifidobacterium species.</title>
        <authorList>
            <person name="Mattarelli P."/>
            <person name="Modesto M."/>
            <person name="Puglisi E."/>
            <person name="Morelli L."/>
            <person name="Bonetti A."/>
            <person name="Spezio C."/>
            <person name="Sandri C."/>
        </authorList>
    </citation>
    <scope>NUCLEOTIDE SEQUENCE [LARGE SCALE GENOMIC DNA]</scope>
    <source>
        <strain evidence="4">TREH</strain>
    </source>
</reference>
<keyword evidence="2" id="KW-0812">Transmembrane</keyword>
<dbReference type="Proteomes" id="UP000229239">
    <property type="component" value="Unassembled WGS sequence"/>
</dbReference>